<dbReference type="PANTHER" id="PTHR12302">
    <property type="entry name" value="EBNA2 BINDING PROTEIN P100"/>
    <property type="match status" value="1"/>
</dbReference>
<dbReference type="Proteomes" id="UP001156836">
    <property type="component" value="Unassembled WGS sequence"/>
</dbReference>
<keyword evidence="4" id="KW-0732">Signal</keyword>
<evidence type="ECO:0000256" key="4">
    <source>
        <dbReference type="SAM" id="SignalP"/>
    </source>
</evidence>
<dbReference type="InterPro" id="IPR035437">
    <property type="entry name" value="SNase_OB-fold_sf"/>
</dbReference>
<reference evidence="7" key="1">
    <citation type="journal article" date="2019" name="Int. J. Syst. Evol. Microbiol.">
        <title>The Global Catalogue of Microorganisms (GCM) 10K type strain sequencing project: providing services to taxonomists for standard genome sequencing and annotation.</title>
        <authorList>
            <consortium name="The Broad Institute Genomics Platform"/>
            <consortium name="The Broad Institute Genome Sequencing Center for Infectious Disease"/>
            <person name="Wu L."/>
            <person name="Ma J."/>
        </authorList>
    </citation>
    <scope>NUCLEOTIDE SEQUENCE [LARGE SCALE GENOMIC DNA]</scope>
    <source>
        <strain evidence="7">NBRC 104970</strain>
    </source>
</reference>
<dbReference type="PROSITE" id="PS50830">
    <property type="entry name" value="TNASE_3"/>
    <property type="match status" value="1"/>
</dbReference>
<keyword evidence="1" id="KW-0540">Nuclease</keyword>
<accession>A0ABQ6C0I9</accession>
<dbReference type="EMBL" id="BSOZ01000127">
    <property type="protein sequence ID" value="GLS06296.1"/>
    <property type="molecule type" value="Genomic_DNA"/>
</dbReference>
<organism evidence="6 7">
    <name type="scientific">Chitiniphilus shinanonensis</name>
    <dbReference type="NCBI Taxonomy" id="553088"/>
    <lineage>
        <taxon>Bacteria</taxon>
        <taxon>Pseudomonadati</taxon>
        <taxon>Pseudomonadota</taxon>
        <taxon>Betaproteobacteria</taxon>
        <taxon>Neisseriales</taxon>
        <taxon>Chitinibacteraceae</taxon>
        <taxon>Chitiniphilus</taxon>
    </lineage>
</organism>
<comment type="caution">
    <text evidence="6">The sequence shown here is derived from an EMBL/GenBank/DDBJ whole genome shotgun (WGS) entry which is preliminary data.</text>
</comment>
<dbReference type="SMART" id="SM00318">
    <property type="entry name" value="SNc"/>
    <property type="match status" value="1"/>
</dbReference>
<dbReference type="PANTHER" id="PTHR12302:SF3">
    <property type="entry name" value="SERINE_THREONINE-PROTEIN KINASE 31"/>
    <property type="match status" value="1"/>
</dbReference>
<dbReference type="Pfam" id="PF00565">
    <property type="entry name" value="SNase"/>
    <property type="match status" value="1"/>
</dbReference>
<keyword evidence="7" id="KW-1185">Reference proteome</keyword>
<keyword evidence="2" id="KW-0255">Endonuclease</keyword>
<dbReference type="Gene3D" id="2.40.50.90">
    <property type="match status" value="1"/>
</dbReference>
<evidence type="ECO:0000259" key="5">
    <source>
        <dbReference type="PROSITE" id="PS50830"/>
    </source>
</evidence>
<keyword evidence="3" id="KW-0378">Hydrolase</keyword>
<feature type="signal peptide" evidence="4">
    <location>
        <begin position="1"/>
        <end position="21"/>
    </location>
</feature>
<dbReference type="SUPFAM" id="SSF50199">
    <property type="entry name" value="Staphylococcal nuclease"/>
    <property type="match status" value="1"/>
</dbReference>
<evidence type="ECO:0000313" key="7">
    <source>
        <dbReference type="Proteomes" id="UP001156836"/>
    </source>
</evidence>
<evidence type="ECO:0000256" key="1">
    <source>
        <dbReference type="ARBA" id="ARBA00022722"/>
    </source>
</evidence>
<protein>
    <recommendedName>
        <fullName evidence="5">TNase-like domain-containing protein</fullName>
    </recommendedName>
</protein>
<evidence type="ECO:0000313" key="6">
    <source>
        <dbReference type="EMBL" id="GLS06296.1"/>
    </source>
</evidence>
<evidence type="ECO:0000256" key="3">
    <source>
        <dbReference type="ARBA" id="ARBA00022801"/>
    </source>
</evidence>
<name>A0ABQ6C0I9_9NEIS</name>
<evidence type="ECO:0000256" key="2">
    <source>
        <dbReference type="ARBA" id="ARBA00022759"/>
    </source>
</evidence>
<feature type="domain" description="TNase-like" evidence="5">
    <location>
        <begin position="22"/>
        <end position="143"/>
    </location>
</feature>
<feature type="chain" id="PRO_5046929322" description="TNase-like domain-containing protein" evidence="4">
    <location>
        <begin position="22"/>
        <end position="177"/>
    </location>
</feature>
<proteinExistence type="predicted"/>
<dbReference type="InterPro" id="IPR016071">
    <property type="entry name" value="Staphylococal_nuclease_OB-fold"/>
</dbReference>
<sequence>MSVGGLLMMLGLIALPNTSSAADWVGRVVGIADGGVVVARNEAGAMLRVRLAGVELPEPGQPFSNAAELALVDLCYQKQARIRVEKKSAAAPRVAQVHCAGVNVNLAMVLAGMAWASRTAQHDTRIAQAEVLARQGRYGLWQAPAPMSPWEWRRCRKRGQCGTPSDAPATRLGSLAM</sequence>
<gene>
    <name evidence="6" type="ORF">GCM10007860_34740</name>
</gene>